<dbReference type="PROSITE" id="PS51257">
    <property type="entry name" value="PROKAR_LIPOPROTEIN"/>
    <property type="match status" value="1"/>
</dbReference>
<organism evidence="2 3">
    <name type="scientific">Mucilaginibacter humi</name>
    <dbReference type="NCBI Taxonomy" id="2732510"/>
    <lineage>
        <taxon>Bacteria</taxon>
        <taxon>Pseudomonadati</taxon>
        <taxon>Bacteroidota</taxon>
        <taxon>Sphingobacteriia</taxon>
        <taxon>Sphingobacteriales</taxon>
        <taxon>Sphingobacteriaceae</taxon>
        <taxon>Mucilaginibacter</taxon>
    </lineage>
</organism>
<keyword evidence="1" id="KW-0732">Signal</keyword>
<protein>
    <submittedName>
        <fullName evidence="2">Uncharacterized protein</fullName>
    </submittedName>
</protein>
<evidence type="ECO:0000313" key="2">
    <source>
        <dbReference type="EMBL" id="NNU34133.1"/>
    </source>
</evidence>
<evidence type="ECO:0000313" key="3">
    <source>
        <dbReference type="Proteomes" id="UP000566071"/>
    </source>
</evidence>
<feature type="chain" id="PRO_5046403847" evidence="1">
    <location>
        <begin position="21"/>
        <end position="65"/>
    </location>
</feature>
<dbReference type="RefSeq" id="WP_175269818.1">
    <property type="nucleotide sequence ID" value="NZ_JABFCR010000033.1"/>
</dbReference>
<dbReference type="EMBL" id="JABFCR010000033">
    <property type="protein sequence ID" value="NNU34133.1"/>
    <property type="molecule type" value="Genomic_DNA"/>
</dbReference>
<evidence type="ECO:0000256" key="1">
    <source>
        <dbReference type="SAM" id="SignalP"/>
    </source>
</evidence>
<name>A0ABX1W2E5_9SPHI</name>
<accession>A0ABX1W2E5</accession>
<proteinExistence type="predicted"/>
<reference evidence="2 3" key="1">
    <citation type="submission" date="2020-05" db="EMBL/GenBank/DDBJ databases">
        <authorList>
            <person name="Khan S.A."/>
            <person name="Jeon C.O."/>
            <person name="Chun B.H."/>
        </authorList>
    </citation>
    <scope>NUCLEOTIDE SEQUENCE [LARGE SCALE GENOMIC DNA]</scope>
    <source>
        <strain evidence="2 3">S1162</strain>
    </source>
</reference>
<feature type="signal peptide" evidence="1">
    <location>
        <begin position="1"/>
        <end position="20"/>
    </location>
</feature>
<sequence length="65" mass="6865">MKTVRTYSLLLITAIAGAFTACQKSGVNPTDTTTNPTGPTGIIAVTTTTARRVPLPQLPTTPCFW</sequence>
<dbReference type="Proteomes" id="UP000566071">
    <property type="component" value="Unassembled WGS sequence"/>
</dbReference>
<gene>
    <name evidence="2" type="ORF">HK413_08210</name>
</gene>
<comment type="caution">
    <text evidence="2">The sequence shown here is derived from an EMBL/GenBank/DDBJ whole genome shotgun (WGS) entry which is preliminary data.</text>
</comment>
<keyword evidence="3" id="KW-1185">Reference proteome</keyword>